<gene>
    <name evidence="1" type="ORF">BOTBODRAFT_29610</name>
</gene>
<organism evidence="1 2">
    <name type="scientific">Botryobasidium botryosum (strain FD-172 SS1)</name>
    <dbReference type="NCBI Taxonomy" id="930990"/>
    <lineage>
        <taxon>Eukaryota</taxon>
        <taxon>Fungi</taxon>
        <taxon>Dikarya</taxon>
        <taxon>Basidiomycota</taxon>
        <taxon>Agaricomycotina</taxon>
        <taxon>Agaricomycetes</taxon>
        <taxon>Cantharellales</taxon>
        <taxon>Botryobasidiaceae</taxon>
        <taxon>Botryobasidium</taxon>
    </lineage>
</organism>
<name>A0A067MRP7_BOTB1</name>
<keyword evidence="2" id="KW-1185">Reference proteome</keyword>
<dbReference type="HOGENOM" id="CLU_2558001_0_0_1"/>
<sequence length="82" mass="8791">MNFALCTHRSFAASGALSPWSFPVHQISFHQGRPSVVGLWILQLAWGSDIVFVGSATGQGFTTAVLAEAKGEGSRSRACIRR</sequence>
<dbReference type="EMBL" id="KL198022">
    <property type="protein sequence ID" value="KDQ18264.1"/>
    <property type="molecule type" value="Genomic_DNA"/>
</dbReference>
<proteinExistence type="predicted"/>
<dbReference type="Proteomes" id="UP000027195">
    <property type="component" value="Unassembled WGS sequence"/>
</dbReference>
<dbReference type="AlphaFoldDB" id="A0A067MRP7"/>
<evidence type="ECO:0000313" key="1">
    <source>
        <dbReference type="EMBL" id="KDQ18264.1"/>
    </source>
</evidence>
<protein>
    <submittedName>
        <fullName evidence="1">Uncharacterized protein</fullName>
    </submittedName>
</protein>
<evidence type="ECO:0000313" key="2">
    <source>
        <dbReference type="Proteomes" id="UP000027195"/>
    </source>
</evidence>
<reference evidence="2" key="1">
    <citation type="journal article" date="2014" name="Proc. Natl. Acad. Sci. U.S.A.">
        <title>Extensive sampling of basidiomycete genomes demonstrates inadequacy of the white-rot/brown-rot paradigm for wood decay fungi.</title>
        <authorList>
            <person name="Riley R."/>
            <person name="Salamov A.A."/>
            <person name="Brown D.W."/>
            <person name="Nagy L.G."/>
            <person name="Floudas D."/>
            <person name="Held B.W."/>
            <person name="Levasseur A."/>
            <person name="Lombard V."/>
            <person name="Morin E."/>
            <person name="Otillar R."/>
            <person name="Lindquist E.A."/>
            <person name="Sun H."/>
            <person name="LaButti K.M."/>
            <person name="Schmutz J."/>
            <person name="Jabbour D."/>
            <person name="Luo H."/>
            <person name="Baker S.E."/>
            <person name="Pisabarro A.G."/>
            <person name="Walton J.D."/>
            <person name="Blanchette R.A."/>
            <person name="Henrissat B."/>
            <person name="Martin F."/>
            <person name="Cullen D."/>
            <person name="Hibbett D.S."/>
            <person name="Grigoriev I.V."/>
        </authorList>
    </citation>
    <scope>NUCLEOTIDE SEQUENCE [LARGE SCALE GENOMIC DNA]</scope>
    <source>
        <strain evidence="2">FD-172 SS1</strain>
    </source>
</reference>
<accession>A0A067MRP7</accession>
<dbReference type="InParanoid" id="A0A067MRP7"/>